<sequence length="177" mass="20245">MLFSTFLARTGNKATRPAPSINVSSTNNQPNLTYLLQDANCIHSERICAEYFSADDYELLKNWSLCLCSSKTVKESTELDQIFNTLVDKMMDAQVLVEELVKNDSLKVYVVDSLKRYHSLVDIIHILPTCSKLDLTRFPQQHQATIEKFIDTIDTITKSVLLTTTIDSMSYESQRYF</sequence>
<feature type="non-terminal residue" evidence="1">
    <location>
        <position position="177"/>
    </location>
</feature>
<dbReference type="AlphaFoldDB" id="A0A820H5K5"/>
<reference evidence="1" key="1">
    <citation type="submission" date="2021-02" db="EMBL/GenBank/DDBJ databases">
        <authorList>
            <person name="Nowell W R."/>
        </authorList>
    </citation>
    <scope>NUCLEOTIDE SEQUENCE</scope>
</reference>
<comment type="caution">
    <text evidence="1">The sequence shown here is derived from an EMBL/GenBank/DDBJ whole genome shotgun (WGS) entry which is preliminary data.</text>
</comment>
<proteinExistence type="predicted"/>
<dbReference type="Proteomes" id="UP000663874">
    <property type="component" value="Unassembled WGS sequence"/>
</dbReference>
<dbReference type="EMBL" id="CAJOBE010030827">
    <property type="protein sequence ID" value="CAF4290637.1"/>
    <property type="molecule type" value="Genomic_DNA"/>
</dbReference>
<gene>
    <name evidence="1" type="ORF">FNK824_LOCUS40257</name>
</gene>
<organism evidence="1 2">
    <name type="scientific">Rotaria sordida</name>
    <dbReference type="NCBI Taxonomy" id="392033"/>
    <lineage>
        <taxon>Eukaryota</taxon>
        <taxon>Metazoa</taxon>
        <taxon>Spiralia</taxon>
        <taxon>Gnathifera</taxon>
        <taxon>Rotifera</taxon>
        <taxon>Eurotatoria</taxon>
        <taxon>Bdelloidea</taxon>
        <taxon>Philodinida</taxon>
        <taxon>Philodinidae</taxon>
        <taxon>Rotaria</taxon>
    </lineage>
</organism>
<name>A0A820H5K5_9BILA</name>
<evidence type="ECO:0000313" key="1">
    <source>
        <dbReference type="EMBL" id="CAF4290637.1"/>
    </source>
</evidence>
<accession>A0A820H5K5</accession>
<protein>
    <submittedName>
        <fullName evidence="1">Uncharacterized protein</fullName>
    </submittedName>
</protein>
<evidence type="ECO:0000313" key="2">
    <source>
        <dbReference type="Proteomes" id="UP000663874"/>
    </source>
</evidence>